<dbReference type="GeneID" id="25278176"/>
<feature type="domain" description="FCP1 homology" evidence="3">
    <location>
        <begin position="250"/>
        <end position="423"/>
    </location>
</feature>
<dbReference type="Proteomes" id="UP000027920">
    <property type="component" value="Unassembled WGS sequence"/>
</dbReference>
<dbReference type="GO" id="GO:0005744">
    <property type="term" value="C:TIM23 mitochondrial import inner membrane translocase complex"/>
    <property type="evidence" value="ECO:0007669"/>
    <property type="project" value="UniProtKB-UniRule"/>
</dbReference>
<keyword evidence="1" id="KW-0813">Transport</keyword>
<comment type="function">
    <text evidence="1">Essential component of the TIM23 complex, a complex that mediates the translocation of transit peptide-containing proteins across the mitochondrial inner membrane.</text>
</comment>
<comment type="similarity">
    <text evidence="1">Belongs to the TIM50 family.</text>
</comment>
<dbReference type="RefSeq" id="XP_013264260.1">
    <property type="nucleotide sequence ID" value="XM_013408806.1"/>
</dbReference>
<evidence type="ECO:0000256" key="1">
    <source>
        <dbReference type="RuleBase" id="RU365079"/>
    </source>
</evidence>
<evidence type="ECO:0000313" key="4">
    <source>
        <dbReference type="EMBL" id="KEF61670.1"/>
    </source>
</evidence>
<dbReference type="InterPro" id="IPR036412">
    <property type="entry name" value="HAD-like_sf"/>
</dbReference>
<dbReference type="GO" id="GO:0015031">
    <property type="term" value="P:protein transport"/>
    <property type="evidence" value="ECO:0007669"/>
    <property type="project" value="UniProtKB-KW"/>
</dbReference>
<name>A0A072Q195_9EURO</name>
<dbReference type="OrthoDB" id="1711508at2759"/>
<keyword evidence="1" id="KW-0496">Mitochondrion</keyword>
<comment type="caution">
    <text evidence="4">The sequence shown here is derived from an EMBL/GenBank/DDBJ whole genome shotgun (WGS) entry which is preliminary data.</text>
</comment>
<dbReference type="EMBL" id="AMGV01000002">
    <property type="protein sequence ID" value="KEF61670.1"/>
    <property type="molecule type" value="Genomic_DNA"/>
</dbReference>
<dbReference type="PANTHER" id="PTHR12210">
    <property type="entry name" value="DULLARD PROTEIN PHOSPHATASE"/>
    <property type="match status" value="1"/>
</dbReference>
<keyword evidence="5" id="KW-1185">Reference proteome</keyword>
<dbReference type="SUPFAM" id="SSF56784">
    <property type="entry name" value="HAD-like"/>
    <property type="match status" value="1"/>
</dbReference>
<evidence type="ECO:0000259" key="3">
    <source>
        <dbReference type="PROSITE" id="PS50969"/>
    </source>
</evidence>
<dbReference type="InterPro" id="IPR023214">
    <property type="entry name" value="HAD_sf"/>
</dbReference>
<feature type="region of interest" description="Disordered" evidence="2">
    <location>
        <begin position="156"/>
        <end position="186"/>
    </location>
</feature>
<evidence type="ECO:0000256" key="2">
    <source>
        <dbReference type="SAM" id="MobiDB-lite"/>
    </source>
</evidence>
<dbReference type="Pfam" id="PF03031">
    <property type="entry name" value="NIF"/>
    <property type="match status" value="1"/>
</dbReference>
<comment type="subunit">
    <text evidence="1">Component of the TIM23 complex.</text>
</comment>
<proteinExistence type="inferred from homology"/>
<keyword evidence="1" id="KW-0809">Transit peptide</keyword>
<feature type="region of interest" description="Disordered" evidence="2">
    <location>
        <begin position="1"/>
        <end position="41"/>
    </location>
</feature>
<dbReference type="Gene3D" id="3.40.50.1000">
    <property type="entry name" value="HAD superfamily/HAD-like"/>
    <property type="match status" value="1"/>
</dbReference>
<organism evidence="4 5">
    <name type="scientific">Exophiala aquamarina CBS 119918</name>
    <dbReference type="NCBI Taxonomy" id="1182545"/>
    <lineage>
        <taxon>Eukaryota</taxon>
        <taxon>Fungi</taxon>
        <taxon>Dikarya</taxon>
        <taxon>Ascomycota</taxon>
        <taxon>Pezizomycotina</taxon>
        <taxon>Eurotiomycetes</taxon>
        <taxon>Chaetothyriomycetidae</taxon>
        <taxon>Chaetothyriales</taxon>
        <taxon>Herpotrichiellaceae</taxon>
        <taxon>Exophiala</taxon>
    </lineage>
</organism>
<protein>
    <recommendedName>
        <fullName evidence="1">Mitochondrial import inner membrane translocase subunit TIM50</fullName>
    </recommendedName>
</protein>
<dbReference type="PROSITE" id="PS50969">
    <property type="entry name" value="FCP1"/>
    <property type="match status" value="1"/>
</dbReference>
<dbReference type="VEuPathDB" id="FungiDB:A1O9_03238"/>
<dbReference type="SMART" id="SM00577">
    <property type="entry name" value="CPDc"/>
    <property type="match status" value="1"/>
</dbReference>
<reference evidence="4 5" key="1">
    <citation type="submission" date="2013-03" db="EMBL/GenBank/DDBJ databases">
        <title>The Genome Sequence of Exophiala aquamarina CBS 119918.</title>
        <authorList>
            <consortium name="The Broad Institute Genomics Platform"/>
            <person name="Cuomo C."/>
            <person name="de Hoog S."/>
            <person name="Gorbushina A."/>
            <person name="Walker B."/>
            <person name="Young S.K."/>
            <person name="Zeng Q."/>
            <person name="Gargeya S."/>
            <person name="Fitzgerald M."/>
            <person name="Haas B."/>
            <person name="Abouelleil A."/>
            <person name="Allen A.W."/>
            <person name="Alvarado L."/>
            <person name="Arachchi H.M."/>
            <person name="Berlin A.M."/>
            <person name="Chapman S.B."/>
            <person name="Gainer-Dewar J."/>
            <person name="Goldberg J."/>
            <person name="Griggs A."/>
            <person name="Gujja S."/>
            <person name="Hansen M."/>
            <person name="Howarth C."/>
            <person name="Imamovic A."/>
            <person name="Ireland A."/>
            <person name="Larimer J."/>
            <person name="McCowan C."/>
            <person name="Murphy C."/>
            <person name="Pearson M."/>
            <person name="Poon T.W."/>
            <person name="Priest M."/>
            <person name="Roberts A."/>
            <person name="Saif S."/>
            <person name="Shea T."/>
            <person name="Sisk P."/>
            <person name="Sykes S."/>
            <person name="Wortman J."/>
            <person name="Nusbaum C."/>
            <person name="Birren B."/>
        </authorList>
    </citation>
    <scope>NUCLEOTIDE SEQUENCE [LARGE SCALE GENOMIC DNA]</scope>
    <source>
        <strain evidence="4 5">CBS 119918</strain>
    </source>
</reference>
<sequence>MSSEARGPGRRNRSQKNAIVPGRPPVQRQRHSGNVPGAMHPSRAEQICQGELYVYHEHEYENRVNTYETVDSWRAYKDDDLNLQSSLTSNPYQPLGSSNGNIPTSAQLGLNARAPAFTPYQPRRLVHNCARYPNYRVDKPYRVSNGVRERQILQQALQEPQSPNYRYPLHSRQGGQSTPRQLSANTPISSIESGFVPLRTSTNLIPSSLPPRFADRRSYSRTPPNVKPPTRPLATAKYLKDAGRLPEAISSPKNLLVILDLNGTLLVRPKNGKNPMSFKLRPGVTSLLEYLFANHVVMVYSSARPANVQGIVKKLFHPRQQTQLAGIWARDKLELDEDQYNAKVQVYKKLDKIWNDPIIRASAGPGQRWDQTNTVLVDDSRLKAAAQPHNLVQVPEFENNAPKEGGAALRSWQLQEIAILKSLEQRLEELKWQVDVSRLIREWQTGKRSAPGVVDETIDQKTQRNVQEQLPGESSCTASLQSVDHMATELAQNISYSPQIPLISTPTDHGSDVTKESSLLDVLEEEMNRTMKNTHLKENNSQRSESPINESVFAELFSRAGNKSPK</sequence>
<feature type="region of interest" description="Disordered" evidence="2">
    <location>
        <begin position="207"/>
        <end position="232"/>
    </location>
</feature>
<keyword evidence="1" id="KW-0811">Translocation</keyword>
<comment type="subcellular location">
    <subcellularLocation>
        <location evidence="1">Mitochondrion inner membrane</location>
        <topology evidence="1">Single-pass membrane protein</topology>
    </subcellularLocation>
</comment>
<dbReference type="AlphaFoldDB" id="A0A072Q195"/>
<dbReference type="InterPro" id="IPR050365">
    <property type="entry name" value="TIM50"/>
</dbReference>
<feature type="compositionally biased region" description="Polar residues" evidence="2">
    <location>
        <begin position="173"/>
        <end position="186"/>
    </location>
</feature>
<accession>A0A072Q195</accession>
<dbReference type="HOGENOM" id="CLU_026787_0_0_1"/>
<dbReference type="STRING" id="1182545.A0A072Q195"/>
<keyword evidence="1" id="KW-0653">Protein transport</keyword>
<feature type="region of interest" description="Disordered" evidence="2">
    <location>
        <begin position="532"/>
        <end position="566"/>
    </location>
</feature>
<dbReference type="InterPro" id="IPR004274">
    <property type="entry name" value="FCP1_dom"/>
</dbReference>
<evidence type="ECO:0000313" key="5">
    <source>
        <dbReference type="Proteomes" id="UP000027920"/>
    </source>
</evidence>
<gene>
    <name evidence="4" type="ORF">A1O9_03238</name>
</gene>